<protein>
    <submittedName>
        <fullName evidence="4">TetR family transcriptional regulator</fullName>
    </submittedName>
</protein>
<reference evidence="4 5" key="1">
    <citation type="journal article" date="2021" name="Int. J. Syst. Evol. Microbiol.">
        <title>Lentilactobacillus fungorum sp. nov., isolated from spent mushroom substrates.</title>
        <authorList>
            <person name="Tohno M."/>
            <person name="Tanizawa Y."/>
            <person name="Kojima Y."/>
            <person name="Sakamoto M."/>
            <person name="Ohkuma M."/>
            <person name="Kobayashi H."/>
        </authorList>
    </citation>
    <scope>NUCLEOTIDE SEQUENCE [LARGE SCALE GENOMIC DNA]</scope>
    <source>
        <strain evidence="4 5">YK48G</strain>
    </source>
</reference>
<dbReference type="PROSITE" id="PS50977">
    <property type="entry name" value="HTH_TETR_2"/>
    <property type="match status" value="1"/>
</dbReference>
<dbReference type="InterPro" id="IPR001647">
    <property type="entry name" value="HTH_TetR"/>
</dbReference>
<feature type="DNA-binding region" description="H-T-H motif" evidence="2">
    <location>
        <begin position="32"/>
        <end position="51"/>
    </location>
</feature>
<evidence type="ECO:0000256" key="1">
    <source>
        <dbReference type="ARBA" id="ARBA00023125"/>
    </source>
</evidence>
<dbReference type="EMBL" id="BNJR01000012">
    <property type="protein sequence ID" value="GHP13869.1"/>
    <property type="molecule type" value="Genomic_DNA"/>
</dbReference>
<dbReference type="SUPFAM" id="SSF46689">
    <property type="entry name" value="Homeodomain-like"/>
    <property type="match status" value="1"/>
</dbReference>
<dbReference type="PANTHER" id="PTHR43479">
    <property type="entry name" value="ACREF/ENVCD OPERON REPRESSOR-RELATED"/>
    <property type="match status" value="1"/>
</dbReference>
<dbReference type="InterPro" id="IPR009057">
    <property type="entry name" value="Homeodomain-like_sf"/>
</dbReference>
<dbReference type="Gene3D" id="1.10.357.10">
    <property type="entry name" value="Tetracycline Repressor, domain 2"/>
    <property type="match status" value="1"/>
</dbReference>
<proteinExistence type="predicted"/>
<dbReference type="Pfam" id="PF00440">
    <property type="entry name" value="TetR_N"/>
    <property type="match status" value="1"/>
</dbReference>
<feature type="domain" description="HTH tetR-type" evidence="3">
    <location>
        <begin position="9"/>
        <end position="69"/>
    </location>
</feature>
<dbReference type="Proteomes" id="UP000604765">
    <property type="component" value="Unassembled WGS sequence"/>
</dbReference>
<name>A0ABQ3W2I7_9LACO</name>
<sequence length="185" mass="22067">MNGKQRMAAQSRQWLVEAFFELLKHHDYHQITVKDISAQAQLSRRTFYRTFKDKEALLDYYGNEMVHNYLQRLTNLSAQKMTFEQVLITFFAFWYDQRNEIRLLIKQNLFMVLLAKLSPQAPKLYDVFQAPWHIKGSKQEVAYVMSFSFGGFWNILNMWLVKEQPDSPEEVAHTLLKALKKMTYQ</sequence>
<keyword evidence="5" id="KW-1185">Reference proteome</keyword>
<evidence type="ECO:0000259" key="3">
    <source>
        <dbReference type="PROSITE" id="PS50977"/>
    </source>
</evidence>
<accession>A0ABQ3W2I7</accession>
<dbReference type="PANTHER" id="PTHR43479:SF11">
    <property type="entry name" value="ACREF_ENVCD OPERON REPRESSOR-RELATED"/>
    <property type="match status" value="1"/>
</dbReference>
<gene>
    <name evidence="4" type="ORF">YK48G_12940</name>
</gene>
<keyword evidence="1 2" id="KW-0238">DNA-binding</keyword>
<dbReference type="RefSeq" id="WP_203629892.1">
    <property type="nucleotide sequence ID" value="NZ_BNJR01000012.1"/>
</dbReference>
<organism evidence="4 5">
    <name type="scientific">Lentilactobacillus fungorum</name>
    <dbReference type="NCBI Taxonomy" id="2201250"/>
    <lineage>
        <taxon>Bacteria</taxon>
        <taxon>Bacillati</taxon>
        <taxon>Bacillota</taxon>
        <taxon>Bacilli</taxon>
        <taxon>Lactobacillales</taxon>
        <taxon>Lactobacillaceae</taxon>
        <taxon>Lentilactobacillus</taxon>
    </lineage>
</organism>
<comment type="caution">
    <text evidence="4">The sequence shown here is derived from an EMBL/GenBank/DDBJ whole genome shotgun (WGS) entry which is preliminary data.</text>
</comment>
<dbReference type="InterPro" id="IPR050624">
    <property type="entry name" value="HTH-type_Tx_Regulator"/>
</dbReference>
<evidence type="ECO:0000313" key="4">
    <source>
        <dbReference type="EMBL" id="GHP13869.1"/>
    </source>
</evidence>
<evidence type="ECO:0000313" key="5">
    <source>
        <dbReference type="Proteomes" id="UP000604765"/>
    </source>
</evidence>
<evidence type="ECO:0000256" key="2">
    <source>
        <dbReference type="PROSITE-ProRule" id="PRU00335"/>
    </source>
</evidence>